<protein>
    <submittedName>
        <fullName evidence="1">Uncharacterized protein</fullName>
    </submittedName>
</protein>
<accession>A0A7H9B678</accession>
<dbReference type="Proteomes" id="UP000509704">
    <property type="component" value="Chromosome 5"/>
</dbReference>
<dbReference type="Gene3D" id="6.10.250.2790">
    <property type="match status" value="1"/>
</dbReference>
<organism evidence="1 2">
    <name type="scientific">Zygotorulaspora mrakii</name>
    <name type="common">Zygosaccharomyces mrakii</name>
    <dbReference type="NCBI Taxonomy" id="42260"/>
    <lineage>
        <taxon>Eukaryota</taxon>
        <taxon>Fungi</taxon>
        <taxon>Dikarya</taxon>
        <taxon>Ascomycota</taxon>
        <taxon>Saccharomycotina</taxon>
        <taxon>Saccharomycetes</taxon>
        <taxon>Saccharomycetales</taxon>
        <taxon>Saccharomycetaceae</taxon>
        <taxon>Zygotorulaspora</taxon>
    </lineage>
</organism>
<dbReference type="GeneID" id="59237044"/>
<gene>
    <name evidence="1" type="ORF">HG535_0E03860</name>
</gene>
<keyword evidence="2" id="KW-1185">Reference proteome</keyword>
<reference evidence="1 2" key="1">
    <citation type="submission" date="2020-07" db="EMBL/GenBank/DDBJ databases">
        <title>The yeast mating-type switching endonuclease HO is a domesticated member of an unorthodox homing genetic element family.</title>
        <authorList>
            <person name="Coughlan A.Y."/>
            <person name="Lombardi L."/>
            <person name="Braun-Galleani S."/>
            <person name="Martos A.R."/>
            <person name="Galeote V."/>
            <person name="Bigey F."/>
            <person name="Dequin S."/>
            <person name="Byrne K.P."/>
            <person name="Wolfe K.H."/>
        </authorList>
    </citation>
    <scope>NUCLEOTIDE SEQUENCE [LARGE SCALE GENOMIC DNA]</scope>
    <source>
        <strain evidence="1 2">NRRL Y-6702</strain>
    </source>
</reference>
<sequence>MAGGDSVLMSDGGEDKILNIFFDESFVPQAFVDILLFNAARQDINQVQSVTSSMLGRLDYYTKHLTKELESTIRKLESLSETLPGTWDESAQEGSSNEEYNSSSLKVIGGSSKLEYYLDTLGSAVRGMESDITKIDGKLDRINQEGDDSQNPIYNLENLRKIKERLLIVHQNFSTLKVILDISSGSQDAREAASKQLHLSLSDFKLSLKTLEETIALSLNKPYDEDGSFSEKNQDLLRKIELFKELKPLFRGLDKFYPVYSDFSDNIERSSQAYLSSKSVEDELNN</sequence>
<dbReference type="EMBL" id="CP058608">
    <property type="protein sequence ID" value="QLG73302.1"/>
    <property type="molecule type" value="Genomic_DNA"/>
</dbReference>
<dbReference type="KEGG" id="zmk:HG535_0E03860"/>
<evidence type="ECO:0000313" key="2">
    <source>
        <dbReference type="Proteomes" id="UP000509704"/>
    </source>
</evidence>
<evidence type="ECO:0000313" key="1">
    <source>
        <dbReference type="EMBL" id="QLG73302.1"/>
    </source>
</evidence>
<dbReference type="OrthoDB" id="4064682at2759"/>
<name>A0A7H9B678_ZYGMR</name>
<dbReference type="RefSeq" id="XP_037145029.1">
    <property type="nucleotide sequence ID" value="XM_037289134.1"/>
</dbReference>
<proteinExistence type="predicted"/>
<dbReference type="AlphaFoldDB" id="A0A7H9B678"/>